<sequence>MVQRRAARFVTSTYSREPGTVTNILQTLGWPTLATRRQGARLILLYKILHGEASVIIPDYIRRPTVTTRQYDRDRFSRVSTSTDAYKYSFIPRTIVDWNQLPECAIQAPRTVAFRVCVWQFLA</sequence>
<organism evidence="1 2">
    <name type="scientific">Mytilus galloprovincialis</name>
    <name type="common">Mediterranean mussel</name>
    <dbReference type="NCBI Taxonomy" id="29158"/>
    <lineage>
        <taxon>Eukaryota</taxon>
        <taxon>Metazoa</taxon>
        <taxon>Spiralia</taxon>
        <taxon>Lophotrochozoa</taxon>
        <taxon>Mollusca</taxon>
        <taxon>Bivalvia</taxon>
        <taxon>Autobranchia</taxon>
        <taxon>Pteriomorphia</taxon>
        <taxon>Mytilida</taxon>
        <taxon>Mytiloidea</taxon>
        <taxon>Mytilidae</taxon>
        <taxon>Mytilinae</taxon>
        <taxon>Mytilus</taxon>
    </lineage>
</organism>
<keyword evidence="2" id="KW-1185">Reference proteome</keyword>
<protein>
    <recommendedName>
        <fullName evidence="3">Tick transposon</fullName>
    </recommendedName>
</protein>
<name>A0A8B6E6T2_MYTGA</name>
<evidence type="ECO:0000313" key="1">
    <source>
        <dbReference type="EMBL" id="VDI29472.1"/>
    </source>
</evidence>
<reference evidence="1" key="1">
    <citation type="submission" date="2018-11" db="EMBL/GenBank/DDBJ databases">
        <authorList>
            <person name="Alioto T."/>
            <person name="Alioto T."/>
        </authorList>
    </citation>
    <scope>NUCLEOTIDE SEQUENCE</scope>
</reference>
<evidence type="ECO:0000313" key="2">
    <source>
        <dbReference type="Proteomes" id="UP000596742"/>
    </source>
</evidence>
<gene>
    <name evidence="1" type="ORF">MGAL_10B024021</name>
</gene>
<evidence type="ECO:0008006" key="3">
    <source>
        <dbReference type="Google" id="ProtNLM"/>
    </source>
</evidence>
<dbReference type="AlphaFoldDB" id="A0A8B6E6T2"/>
<comment type="caution">
    <text evidence="1">The sequence shown here is derived from an EMBL/GenBank/DDBJ whole genome shotgun (WGS) entry which is preliminary data.</text>
</comment>
<dbReference type="OrthoDB" id="6155669at2759"/>
<dbReference type="Proteomes" id="UP000596742">
    <property type="component" value="Unassembled WGS sequence"/>
</dbReference>
<accession>A0A8B6E6T2</accession>
<proteinExistence type="predicted"/>
<dbReference type="EMBL" id="UYJE01004595">
    <property type="protein sequence ID" value="VDI29472.1"/>
    <property type="molecule type" value="Genomic_DNA"/>
</dbReference>